<dbReference type="Pfam" id="PF13180">
    <property type="entry name" value="PDZ_2"/>
    <property type="match status" value="1"/>
</dbReference>
<evidence type="ECO:0000313" key="6">
    <source>
        <dbReference type="Proteomes" id="UP001465153"/>
    </source>
</evidence>
<sequence>MKKFIEYVMWPVVIGLIAAVSVMFALPKINGTQLSQNSQIAEQTDFVQTSGPASYSYAVKTAAPSVVNIYARKLSQKRRYPFIDDPLFRHYFNNANHLMQRRLQSALGSGVIVNDDGYILTNNHVIDDAIEIVILVHDGREALAEVIGRDPETDLAVLKVDLPNLTPATLGSPANASIGDVVLAIGNPFGVGQTVTQGIISATGRYGLDLSNYENYLQTDAAINPGNSGGALVDVNGALLGINTAILDDNDPSVGISFAIPSDQAMQVMRNIVENGRVIRGWLGIEAQPLNPNIAKSMGLSSNGVVVISVYKNGPAHVAGLKPGDIITHIDDLPVGNGRDSMNQIAAKKPNEEVVVDLIRNGRHFKLSALLAEKPVISS</sequence>
<dbReference type="Proteomes" id="UP001465153">
    <property type="component" value="Unassembled WGS sequence"/>
</dbReference>
<name>A0ABQ0A3L1_9GAMM</name>
<organism evidence="5 6">
    <name type="scientific">Sessilibacter corallicola</name>
    <dbReference type="NCBI Taxonomy" id="2904075"/>
    <lineage>
        <taxon>Bacteria</taxon>
        <taxon>Pseudomonadati</taxon>
        <taxon>Pseudomonadota</taxon>
        <taxon>Gammaproteobacteria</taxon>
        <taxon>Cellvibrionales</taxon>
        <taxon>Cellvibrionaceae</taxon>
        <taxon>Sessilibacter</taxon>
    </lineage>
</organism>
<dbReference type="PRINTS" id="PR00834">
    <property type="entry name" value="PROTEASES2C"/>
</dbReference>
<comment type="caution">
    <text evidence="5">The sequence shown here is derived from an EMBL/GenBank/DDBJ whole genome shotgun (WGS) entry which is preliminary data.</text>
</comment>
<protein>
    <submittedName>
        <fullName evidence="5">Do family serine endopeptidase AlgW</fullName>
    </submittedName>
</protein>
<dbReference type="InterPro" id="IPR036034">
    <property type="entry name" value="PDZ_sf"/>
</dbReference>
<feature type="transmembrane region" description="Helical" evidence="3">
    <location>
        <begin position="7"/>
        <end position="26"/>
    </location>
</feature>
<feature type="domain" description="PDZ" evidence="4">
    <location>
        <begin position="272"/>
        <end position="362"/>
    </location>
</feature>
<accession>A0ABQ0A3L1</accession>
<keyword evidence="6" id="KW-1185">Reference proteome</keyword>
<dbReference type="InterPro" id="IPR009003">
    <property type="entry name" value="Peptidase_S1_PA"/>
</dbReference>
<evidence type="ECO:0000256" key="3">
    <source>
        <dbReference type="SAM" id="Phobius"/>
    </source>
</evidence>
<dbReference type="PANTHER" id="PTHR43343">
    <property type="entry name" value="PEPTIDASE S12"/>
    <property type="match status" value="1"/>
</dbReference>
<dbReference type="PROSITE" id="PS50106">
    <property type="entry name" value="PDZ"/>
    <property type="match status" value="1"/>
</dbReference>
<reference evidence="5 6" key="1">
    <citation type="submission" date="2024-04" db="EMBL/GenBank/DDBJ databases">
        <title>Draft genome sequence of Sessilibacter corallicola NBRC 116591.</title>
        <authorList>
            <person name="Miyakawa T."/>
            <person name="Kusuya Y."/>
            <person name="Miura T."/>
        </authorList>
    </citation>
    <scope>NUCLEOTIDE SEQUENCE [LARGE SCALE GENOMIC DNA]</scope>
    <source>
        <strain evidence="5 6">KU-00831-HH</strain>
    </source>
</reference>
<evidence type="ECO:0000256" key="1">
    <source>
        <dbReference type="ARBA" id="ARBA00022670"/>
    </source>
</evidence>
<keyword evidence="1" id="KW-0645">Protease</keyword>
<dbReference type="PANTHER" id="PTHR43343:SF3">
    <property type="entry name" value="PROTEASE DO-LIKE 8, CHLOROPLASTIC"/>
    <property type="match status" value="1"/>
</dbReference>
<evidence type="ECO:0000259" key="4">
    <source>
        <dbReference type="PROSITE" id="PS50106"/>
    </source>
</evidence>
<dbReference type="RefSeq" id="WP_233086714.1">
    <property type="nucleotide sequence ID" value="NZ_BAABWN010000001.1"/>
</dbReference>
<dbReference type="Pfam" id="PF13365">
    <property type="entry name" value="Trypsin_2"/>
    <property type="match status" value="1"/>
</dbReference>
<dbReference type="InterPro" id="IPR051201">
    <property type="entry name" value="Chloro_Bact_Ser_Proteases"/>
</dbReference>
<evidence type="ECO:0000313" key="5">
    <source>
        <dbReference type="EMBL" id="GAA6166235.1"/>
    </source>
</evidence>
<dbReference type="SUPFAM" id="SSF50156">
    <property type="entry name" value="PDZ domain-like"/>
    <property type="match status" value="1"/>
</dbReference>
<keyword evidence="3" id="KW-0812">Transmembrane</keyword>
<dbReference type="InterPro" id="IPR001478">
    <property type="entry name" value="PDZ"/>
</dbReference>
<dbReference type="EMBL" id="BAABWN010000001">
    <property type="protein sequence ID" value="GAA6166235.1"/>
    <property type="molecule type" value="Genomic_DNA"/>
</dbReference>
<dbReference type="SUPFAM" id="SSF50494">
    <property type="entry name" value="Trypsin-like serine proteases"/>
    <property type="match status" value="1"/>
</dbReference>
<dbReference type="SMART" id="SM00228">
    <property type="entry name" value="PDZ"/>
    <property type="match status" value="1"/>
</dbReference>
<gene>
    <name evidence="5" type="primary">algW</name>
    <name evidence="5" type="ORF">NBRC116591_00450</name>
</gene>
<keyword evidence="2" id="KW-0378">Hydrolase</keyword>
<keyword evidence="3" id="KW-1133">Transmembrane helix</keyword>
<evidence type="ECO:0000256" key="2">
    <source>
        <dbReference type="ARBA" id="ARBA00022801"/>
    </source>
</evidence>
<keyword evidence="3" id="KW-0472">Membrane</keyword>
<proteinExistence type="predicted"/>
<dbReference type="Gene3D" id="2.30.42.10">
    <property type="match status" value="1"/>
</dbReference>
<dbReference type="InterPro" id="IPR001940">
    <property type="entry name" value="Peptidase_S1C"/>
</dbReference>
<dbReference type="Gene3D" id="2.40.10.120">
    <property type="match status" value="1"/>
</dbReference>